<gene>
    <name evidence="1" type="ORF">AMETH_6995</name>
</gene>
<proteinExistence type="predicted"/>
<evidence type="ECO:0000313" key="1">
    <source>
        <dbReference type="EMBL" id="AIJ27087.1"/>
    </source>
</evidence>
<dbReference type="AlphaFoldDB" id="A0A076NAF3"/>
<reference evidence="1 2" key="1">
    <citation type="submission" date="2014-07" db="EMBL/GenBank/DDBJ databases">
        <title>Whole Genome Sequence of the Amycolatopsis methanolica 239.</title>
        <authorList>
            <person name="Tang B."/>
        </authorList>
    </citation>
    <scope>NUCLEOTIDE SEQUENCE [LARGE SCALE GENOMIC DNA]</scope>
    <source>
        <strain evidence="1 2">239</strain>
    </source>
</reference>
<protein>
    <submittedName>
        <fullName evidence="1">Uncharacterized protein</fullName>
    </submittedName>
</protein>
<dbReference type="EMBL" id="CP009110">
    <property type="protein sequence ID" value="AIJ27087.1"/>
    <property type="molecule type" value="Genomic_DNA"/>
</dbReference>
<accession>A0A076NAF3</accession>
<evidence type="ECO:0000313" key="2">
    <source>
        <dbReference type="Proteomes" id="UP000062973"/>
    </source>
</evidence>
<keyword evidence="2" id="KW-1185">Reference proteome</keyword>
<dbReference type="RefSeq" id="WP_017985866.1">
    <property type="nucleotide sequence ID" value="NZ_AQUL01000001.1"/>
</dbReference>
<dbReference type="PATRIC" id="fig|1068978.7.peg.7510"/>
<name>A0A076NAF3_AMYME</name>
<sequence>MTLPVPVHFGLPDGWEPVPSRDAAFAAVRSPTAGIMLTGGMWPVATPLREVAAESARDLRETADEVTVLSGDEIGDGGFVQELRFTAGDETFVRSEVHLAMGEGAGQRAVVRAVLTCTRAEFDALAGDFREFVGSIGPDV</sequence>
<organism evidence="1 2">
    <name type="scientific">Amycolatopsis methanolica 239</name>
    <dbReference type="NCBI Taxonomy" id="1068978"/>
    <lineage>
        <taxon>Bacteria</taxon>
        <taxon>Bacillati</taxon>
        <taxon>Actinomycetota</taxon>
        <taxon>Actinomycetes</taxon>
        <taxon>Pseudonocardiales</taxon>
        <taxon>Pseudonocardiaceae</taxon>
        <taxon>Amycolatopsis</taxon>
        <taxon>Amycolatopsis methanolica group</taxon>
    </lineage>
</organism>
<dbReference type="eggNOG" id="COG5435">
    <property type="taxonomic scope" value="Bacteria"/>
</dbReference>
<dbReference type="Proteomes" id="UP000062973">
    <property type="component" value="Chromosome"/>
</dbReference>
<dbReference type="HOGENOM" id="CLU_106304_0_0_11"/>
<dbReference type="Gene3D" id="3.40.1000.10">
    <property type="entry name" value="Mog1/PsbP, alpha/beta/alpha sandwich"/>
    <property type="match status" value="1"/>
</dbReference>
<dbReference type="OrthoDB" id="3686643at2"/>
<dbReference type="STRING" id="1068978.AMETH_6995"/>
<dbReference type="KEGG" id="amq:AMETH_6995"/>